<comment type="function">
    <text evidence="1">Could be involved in insertion of integral membrane proteins into the membrane.</text>
</comment>
<evidence type="ECO:0000256" key="1">
    <source>
        <dbReference type="HAMAP-Rule" id="MF_00386"/>
    </source>
</evidence>
<dbReference type="HAMAP" id="MF_00386">
    <property type="entry name" value="UPF0161_YidD"/>
    <property type="match status" value="1"/>
</dbReference>
<dbReference type="Pfam" id="PF01809">
    <property type="entry name" value="YidD"/>
    <property type="match status" value="1"/>
</dbReference>
<dbReference type="SMART" id="SM01234">
    <property type="entry name" value="Haemolytic"/>
    <property type="match status" value="1"/>
</dbReference>
<organism evidence="2 3">
    <name type="scientific">Commensalibacter oyaizuii</name>
    <dbReference type="NCBI Taxonomy" id="3043873"/>
    <lineage>
        <taxon>Bacteria</taxon>
        <taxon>Pseudomonadati</taxon>
        <taxon>Pseudomonadota</taxon>
        <taxon>Alphaproteobacteria</taxon>
        <taxon>Acetobacterales</taxon>
        <taxon>Acetobacteraceae</taxon>
    </lineage>
</organism>
<name>A0ABT6PZ12_9PROT</name>
<gene>
    <name evidence="2" type="primary">yidD</name>
    <name evidence="2" type="ORF">QJV27_01585</name>
</gene>
<evidence type="ECO:0000313" key="3">
    <source>
        <dbReference type="Proteomes" id="UP001431634"/>
    </source>
</evidence>
<dbReference type="PANTHER" id="PTHR33383:SF1">
    <property type="entry name" value="MEMBRANE PROTEIN INSERTION EFFICIENCY FACTOR-RELATED"/>
    <property type="match status" value="1"/>
</dbReference>
<dbReference type="PANTHER" id="PTHR33383">
    <property type="entry name" value="MEMBRANE PROTEIN INSERTION EFFICIENCY FACTOR-RELATED"/>
    <property type="match status" value="1"/>
</dbReference>
<evidence type="ECO:0000313" key="2">
    <source>
        <dbReference type="EMBL" id="MDI2090083.1"/>
    </source>
</evidence>
<reference evidence="2" key="1">
    <citation type="submission" date="2023-05" db="EMBL/GenBank/DDBJ databases">
        <title>Whole genome sequence of Commensalibacter sp.</title>
        <authorList>
            <person name="Charoenyingcharoen P."/>
            <person name="Yukphan P."/>
        </authorList>
    </citation>
    <scope>NUCLEOTIDE SEQUENCE</scope>
    <source>
        <strain evidence="2">TBRC 16381</strain>
    </source>
</reference>
<comment type="subcellular location">
    <subcellularLocation>
        <location evidence="1">Cell membrane</location>
        <topology evidence="1">Peripheral membrane protein</topology>
        <orientation evidence="1">Cytoplasmic side</orientation>
    </subcellularLocation>
</comment>
<protein>
    <recommendedName>
        <fullName evidence="1">Putative membrane protein insertion efficiency factor</fullName>
    </recommendedName>
</protein>
<keyword evidence="3" id="KW-1185">Reference proteome</keyword>
<accession>A0ABT6PZ12</accession>
<dbReference type="EMBL" id="JASBAO010000001">
    <property type="protein sequence ID" value="MDI2090083.1"/>
    <property type="molecule type" value="Genomic_DNA"/>
</dbReference>
<dbReference type="Proteomes" id="UP001431634">
    <property type="component" value="Unassembled WGS sequence"/>
</dbReference>
<keyword evidence="1" id="KW-1003">Cell membrane</keyword>
<sequence length="72" mass="8322">MRRLLIALIYLYQLILRPILGHHCRFNPSCSVYTQEAIRNHGAFKGILMGGWRILRCNPWNSGGYDPVPPKK</sequence>
<proteinExistence type="inferred from homology"/>
<keyword evidence="1" id="KW-0472">Membrane</keyword>
<dbReference type="InterPro" id="IPR002696">
    <property type="entry name" value="Membr_insert_effic_factor_YidD"/>
</dbReference>
<dbReference type="NCBIfam" id="TIGR00278">
    <property type="entry name" value="membrane protein insertion efficiency factor YidD"/>
    <property type="match status" value="1"/>
</dbReference>
<comment type="caution">
    <text evidence="2">The sequence shown here is derived from an EMBL/GenBank/DDBJ whole genome shotgun (WGS) entry which is preliminary data.</text>
</comment>
<dbReference type="RefSeq" id="WP_281447236.1">
    <property type="nucleotide sequence ID" value="NZ_JASBAO010000001.1"/>
</dbReference>
<comment type="similarity">
    <text evidence="1">Belongs to the UPF0161 family.</text>
</comment>